<dbReference type="EMBL" id="CP097332">
    <property type="protein sequence ID" value="UQX89639.1"/>
    <property type="molecule type" value="Genomic_DNA"/>
</dbReference>
<gene>
    <name evidence="1" type="ORF">M6D93_06445</name>
</gene>
<accession>A0ABY4R1G0</accession>
<organism evidence="1 2">
    <name type="scientific">Jatrophihabitans telluris</name>
    <dbReference type="NCBI Taxonomy" id="2038343"/>
    <lineage>
        <taxon>Bacteria</taxon>
        <taxon>Bacillati</taxon>
        <taxon>Actinomycetota</taxon>
        <taxon>Actinomycetes</taxon>
        <taxon>Jatrophihabitantales</taxon>
        <taxon>Jatrophihabitantaceae</taxon>
        <taxon>Jatrophihabitans</taxon>
    </lineage>
</organism>
<dbReference type="Pfam" id="PF13279">
    <property type="entry name" value="4HBT_2"/>
    <property type="match status" value="1"/>
</dbReference>
<dbReference type="InterPro" id="IPR029069">
    <property type="entry name" value="HotDog_dom_sf"/>
</dbReference>
<dbReference type="SUPFAM" id="SSF54637">
    <property type="entry name" value="Thioesterase/thiol ester dehydrase-isomerase"/>
    <property type="match status" value="1"/>
</dbReference>
<proteinExistence type="predicted"/>
<evidence type="ECO:0000313" key="1">
    <source>
        <dbReference type="EMBL" id="UQX89639.1"/>
    </source>
</evidence>
<reference evidence="1" key="2">
    <citation type="submission" date="2022-05" db="EMBL/GenBank/DDBJ databases">
        <authorList>
            <person name="Kim J.-S."/>
            <person name="Lee K."/>
            <person name="Suh M."/>
            <person name="Eom M."/>
            <person name="Kim J.-S."/>
            <person name="Kim D.-S."/>
            <person name="Ko S.-H."/>
            <person name="Shin Y."/>
            <person name="Lee J.-S."/>
        </authorList>
    </citation>
    <scope>NUCLEOTIDE SEQUENCE</scope>
    <source>
        <strain evidence="1">N237</strain>
    </source>
</reference>
<sequence>MARFTARCAMRWSDMDAYGHVNNTAYLAYLEQARVSMFFDRYDSSFSAGTVVSHHEITYLRPVVYHPEPLRLELWVADVRAASFRVCYEIFDGETLVATASTNLVTFDFSTDRPRRLSTEEKAILAGYTDELAP</sequence>
<dbReference type="PANTHER" id="PTHR31793">
    <property type="entry name" value="4-HYDROXYBENZOYL-COA THIOESTERASE FAMILY MEMBER"/>
    <property type="match status" value="1"/>
</dbReference>
<dbReference type="PANTHER" id="PTHR31793:SF24">
    <property type="entry name" value="LONG-CHAIN ACYL-COA THIOESTERASE FADM"/>
    <property type="match status" value="1"/>
</dbReference>
<name>A0ABY4R1G0_9ACTN</name>
<dbReference type="Proteomes" id="UP001056336">
    <property type="component" value="Chromosome"/>
</dbReference>
<dbReference type="InterPro" id="IPR050563">
    <property type="entry name" value="4-hydroxybenzoyl-CoA_TE"/>
</dbReference>
<dbReference type="Gene3D" id="3.10.129.10">
    <property type="entry name" value="Hotdog Thioesterase"/>
    <property type="match status" value="1"/>
</dbReference>
<reference evidence="1" key="1">
    <citation type="journal article" date="2018" name="Int. J. Syst. Evol. Microbiol.">
        <title>Jatrophihabitans telluris sp. nov., isolated from sediment soil of lava forest wetlands and the emended description of the genus Jatrophihabitans.</title>
        <authorList>
            <person name="Lee K.C."/>
            <person name="Suh M.K."/>
            <person name="Eom M.K."/>
            <person name="Kim K.K."/>
            <person name="Kim J.S."/>
            <person name="Kim D.S."/>
            <person name="Ko S.H."/>
            <person name="Shin Y.K."/>
            <person name="Lee J.S."/>
        </authorList>
    </citation>
    <scope>NUCLEOTIDE SEQUENCE</scope>
    <source>
        <strain evidence="1">N237</strain>
    </source>
</reference>
<keyword evidence="2" id="KW-1185">Reference proteome</keyword>
<protein>
    <submittedName>
        <fullName evidence="1">Acyl-CoA thioesterase</fullName>
    </submittedName>
</protein>
<evidence type="ECO:0000313" key="2">
    <source>
        <dbReference type="Proteomes" id="UP001056336"/>
    </source>
</evidence>
<dbReference type="CDD" id="cd00586">
    <property type="entry name" value="4HBT"/>
    <property type="match status" value="1"/>
</dbReference>